<dbReference type="InterPro" id="IPR005335">
    <property type="entry name" value="Terminase_ssu"/>
</dbReference>
<keyword evidence="4" id="KW-1185">Reference proteome</keyword>
<dbReference type="EMBL" id="NNSR01000038">
    <property type="protein sequence ID" value="PKD31761.1"/>
    <property type="molecule type" value="Genomic_DNA"/>
</dbReference>
<dbReference type="Proteomes" id="UP000233425">
    <property type="component" value="Unassembled WGS sequence"/>
</dbReference>
<dbReference type="AlphaFoldDB" id="A0A2N0UXP4"/>
<accession>A0A2N0UXP4</accession>
<dbReference type="PANTHER" id="PTHR41328">
    <property type="entry name" value="TERMINASE SMALL SUBUNIT-RELATED"/>
    <property type="match status" value="1"/>
</dbReference>
<dbReference type="Pfam" id="PF03592">
    <property type="entry name" value="Terminase_2"/>
    <property type="match status" value="1"/>
</dbReference>
<dbReference type="PANTHER" id="PTHR41328:SF2">
    <property type="entry name" value="TERMINASE SMALL SUBUNIT"/>
    <property type="match status" value="1"/>
</dbReference>
<dbReference type="InterPro" id="IPR052404">
    <property type="entry name" value="SPP1-like_terminase"/>
</dbReference>
<evidence type="ECO:0000313" key="3">
    <source>
        <dbReference type="EMBL" id="PKD31761.1"/>
    </source>
</evidence>
<sequence length="141" mass="15867">MLIFRKGGDTVKDKLNARQRKFAEYYAQNGNTVQSAIMAGYSENYANARAYELLENVGVSKYIKELSDKLKDERIMSAKDRQVALSDIARNDGQDTSDRIRAIDTLNKMTGEYTVKVDAKVEQSEKLSDVFRQLGGEGLSE</sequence>
<evidence type="ECO:0000313" key="4">
    <source>
        <dbReference type="Proteomes" id="UP000233425"/>
    </source>
</evidence>
<organism evidence="3 4">
    <name type="scientific">Ruminococcus bromii</name>
    <dbReference type="NCBI Taxonomy" id="40518"/>
    <lineage>
        <taxon>Bacteria</taxon>
        <taxon>Bacillati</taxon>
        <taxon>Bacillota</taxon>
        <taxon>Clostridia</taxon>
        <taxon>Eubacteriales</taxon>
        <taxon>Oscillospiraceae</taxon>
        <taxon>Ruminococcus</taxon>
    </lineage>
</organism>
<keyword evidence="2" id="KW-0231">Viral genome packaging</keyword>
<reference evidence="3" key="1">
    <citation type="journal article" date="2018" name="Environ. Microbiol.">
        <title>Sporulation capability and amylosome conservation among diverse human colonic and rumen isolates of the keystone starch-degrader Ruminococcus bromii.</title>
        <authorList>
            <person name="Mukhopadhya I."/>
            <person name="Morais S."/>
            <person name="Laverde-Gomez J."/>
            <person name="Sheridan P.O."/>
            <person name="Walker A.W."/>
            <person name="Kelly W."/>
            <person name="Klieve A.V."/>
            <person name="Ouwerkerk D."/>
            <person name="Duncan S.H."/>
            <person name="Louis P."/>
            <person name="Koropatkin N."/>
            <person name="Cockburn D."/>
            <person name="Kibler R."/>
            <person name="Cooper P.J."/>
            <person name="Sandoval C."/>
            <person name="Crost E."/>
            <person name="Juge N."/>
            <person name="Bayer E.A."/>
            <person name="Flint H.J."/>
        </authorList>
    </citation>
    <scope>NUCLEOTIDE SEQUENCE [LARGE SCALE GENOMIC DNA]</scope>
    <source>
        <strain evidence="3">ATCC 27255</strain>
    </source>
</reference>
<protein>
    <submittedName>
        <fullName evidence="3">Terminase small subunit</fullName>
    </submittedName>
</protein>
<dbReference type="InterPro" id="IPR038713">
    <property type="entry name" value="Terminase_Gp1_N_sf"/>
</dbReference>
<keyword evidence="1" id="KW-1188">Viral release from host cell</keyword>
<evidence type="ECO:0000256" key="1">
    <source>
        <dbReference type="ARBA" id="ARBA00022612"/>
    </source>
</evidence>
<comment type="caution">
    <text evidence="3">The sequence shown here is derived from an EMBL/GenBank/DDBJ whole genome shotgun (WGS) entry which is preliminary data.</text>
</comment>
<dbReference type="GO" id="GO:0051276">
    <property type="term" value="P:chromosome organization"/>
    <property type="evidence" value="ECO:0007669"/>
    <property type="project" value="InterPro"/>
</dbReference>
<evidence type="ECO:0000256" key="2">
    <source>
        <dbReference type="ARBA" id="ARBA00023219"/>
    </source>
</evidence>
<name>A0A2N0UXP4_9FIRM</name>
<gene>
    <name evidence="3" type="ORF">RBATCC27255_00675</name>
</gene>
<dbReference type="Gene3D" id="1.10.10.1400">
    <property type="entry name" value="Terminase, small subunit, N-terminal DNA-binding domain, HTH motif"/>
    <property type="match status" value="1"/>
</dbReference>
<proteinExistence type="predicted"/>